<keyword evidence="3" id="KW-0804">Transcription</keyword>
<comment type="similarity">
    <text evidence="1">Belongs to the TBP family.</text>
</comment>
<dbReference type="EMBL" id="MN740152">
    <property type="protein sequence ID" value="QHT89758.1"/>
    <property type="molecule type" value="Genomic_DNA"/>
</dbReference>
<accession>A0A6C0I9P8</accession>
<dbReference type="GO" id="GO:0003677">
    <property type="term" value="F:DNA binding"/>
    <property type="evidence" value="ECO:0007669"/>
    <property type="project" value="UniProtKB-KW"/>
</dbReference>
<dbReference type="SUPFAM" id="SSF55945">
    <property type="entry name" value="TATA-box binding protein-like"/>
    <property type="match status" value="1"/>
</dbReference>
<evidence type="ECO:0000256" key="3">
    <source>
        <dbReference type="ARBA" id="ARBA00023163"/>
    </source>
</evidence>
<dbReference type="Pfam" id="PF00352">
    <property type="entry name" value="TBP"/>
    <property type="match status" value="1"/>
</dbReference>
<dbReference type="Gene3D" id="3.30.310.10">
    <property type="entry name" value="TATA-Binding Protein"/>
    <property type="match status" value="1"/>
</dbReference>
<evidence type="ECO:0000256" key="2">
    <source>
        <dbReference type="ARBA" id="ARBA00023125"/>
    </source>
</evidence>
<reference evidence="4" key="1">
    <citation type="journal article" date="2020" name="Nature">
        <title>Giant virus diversity and host interactions through global metagenomics.</title>
        <authorList>
            <person name="Schulz F."/>
            <person name="Roux S."/>
            <person name="Paez-Espino D."/>
            <person name="Jungbluth S."/>
            <person name="Walsh D.A."/>
            <person name="Denef V.J."/>
            <person name="McMahon K.D."/>
            <person name="Konstantinidis K.T."/>
            <person name="Eloe-Fadrosh E.A."/>
            <person name="Kyrpides N.C."/>
            <person name="Woyke T."/>
        </authorList>
    </citation>
    <scope>NUCLEOTIDE SEQUENCE</scope>
    <source>
        <strain evidence="4">GVMAG-M-3300023184-62</strain>
    </source>
</reference>
<evidence type="ECO:0000256" key="1">
    <source>
        <dbReference type="ARBA" id="ARBA00005560"/>
    </source>
</evidence>
<keyword evidence="2" id="KW-0238">DNA-binding</keyword>
<dbReference type="GO" id="GO:0006352">
    <property type="term" value="P:DNA-templated transcription initiation"/>
    <property type="evidence" value="ECO:0007669"/>
    <property type="project" value="InterPro"/>
</dbReference>
<protein>
    <submittedName>
        <fullName evidence="4">Uncharacterized protein</fullName>
    </submittedName>
</protein>
<evidence type="ECO:0000313" key="4">
    <source>
        <dbReference type="EMBL" id="QHT89758.1"/>
    </source>
</evidence>
<organism evidence="4">
    <name type="scientific">viral metagenome</name>
    <dbReference type="NCBI Taxonomy" id="1070528"/>
    <lineage>
        <taxon>unclassified sequences</taxon>
        <taxon>metagenomes</taxon>
        <taxon>organismal metagenomes</taxon>
    </lineage>
</organism>
<dbReference type="AlphaFoldDB" id="A0A6C0I9P8"/>
<name>A0A6C0I9P8_9ZZZZ</name>
<sequence>MTNASVPISFLQPTNLRISTMVATANFSTQIDLISLFQQIHAKLIPLGYPGEGILKMEHRDKMVGTSSKDAFTNRKISNKTFFNQSTIIMRRALETGPGFKEVNIKIFANGGIQMTGIPSTTMAQASLQSLIQDIKALPTNPFKGEPVISKFSIQLVNSDYTIRFPVKRDDLHTLLTREYSLFSTNESTIYQGVNTKYYFNKKYAHLEPKGVCHCTDTICTGQGNGEEHGQCKRVTLSVFQTGKIIITGARHMDQIMEVYHYFNDILVKHARDILRIPDEELAKLNAEK</sequence>
<dbReference type="InterPro" id="IPR012295">
    <property type="entry name" value="TBP_dom_sf"/>
</dbReference>
<dbReference type="InterPro" id="IPR000814">
    <property type="entry name" value="TBP"/>
</dbReference>
<proteinExistence type="inferred from homology"/>